<evidence type="ECO:0000313" key="1">
    <source>
        <dbReference type="EMBL" id="EAY29656.1"/>
    </source>
</evidence>
<organism evidence="1 2">
    <name type="scientific">Microscilla marina ATCC 23134</name>
    <dbReference type="NCBI Taxonomy" id="313606"/>
    <lineage>
        <taxon>Bacteria</taxon>
        <taxon>Pseudomonadati</taxon>
        <taxon>Bacteroidota</taxon>
        <taxon>Cytophagia</taxon>
        <taxon>Cytophagales</taxon>
        <taxon>Microscillaceae</taxon>
        <taxon>Microscilla</taxon>
    </lineage>
</organism>
<comment type="caution">
    <text evidence="1">The sequence shown here is derived from an EMBL/GenBank/DDBJ whole genome shotgun (WGS) entry which is preliminary data.</text>
</comment>
<reference evidence="1 2" key="1">
    <citation type="submission" date="2007-01" db="EMBL/GenBank/DDBJ databases">
        <authorList>
            <person name="Haygood M."/>
            <person name="Podell S."/>
            <person name="Anderson C."/>
            <person name="Hopkinson B."/>
            <person name="Roe K."/>
            <person name="Barbeau K."/>
            <person name="Gaasterland T."/>
            <person name="Ferriera S."/>
            <person name="Johnson J."/>
            <person name="Kravitz S."/>
            <person name="Beeson K."/>
            <person name="Sutton G."/>
            <person name="Rogers Y.-H."/>
            <person name="Friedman R."/>
            <person name="Frazier M."/>
            <person name="Venter J.C."/>
        </authorList>
    </citation>
    <scope>NUCLEOTIDE SEQUENCE [LARGE SCALE GENOMIC DNA]</scope>
    <source>
        <strain evidence="1 2">ATCC 23134</strain>
    </source>
</reference>
<proteinExistence type="predicted"/>
<keyword evidence="2" id="KW-1185">Reference proteome</keyword>
<sequence>MRACQPPSAQGTFDNMGKSTALCCTYLLHYNQVVFIILSSIVCSCVMQT</sequence>
<accession>A1ZJC0</accession>
<dbReference type="EMBL" id="AAWS01000010">
    <property type="protein sequence ID" value="EAY29656.1"/>
    <property type="molecule type" value="Genomic_DNA"/>
</dbReference>
<protein>
    <submittedName>
        <fullName evidence="1">Uncharacterized protein</fullName>
    </submittedName>
</protein>
<dbReference type="AlphaFoldDB" id="A1ZJC0"/>
<name>A1ZJC0_MICM2</name>
<gene>
    <name evidence="1" type="ORF">M23134_00540</name>
</gene>
<evidence type="ECO:0000313" key="2">
    <source>
        <dbReference type="Proteomes" id="UP000004095"/>
    </source>
</evidence>
<dbReference type="Proteomes" id="UP000004095">
    <property type="component" value="Unassembled WGS sequence"/>
</dbReference>